<dbReference type="InterPro" id="IPR051677">
    <property type="entry name" value="AfsR-DnrI-RedD_regulator"/>
</dbReference>
<proteinExistence type="predicted"/>
<reference evidence="4" key="1">
    <citation type="journal article" date="2021" name="Curr. Microbiol.">
        <title>Complete genome of nocamycin-producing strain Saccharothrix syringae NRRL B-16468 reveals the biosynthetic potential for secondary metabolites.</title>
        <authorList>
            <person name="Mo X."/>
            <person name="Yang S."/>
        </authorList>
    </citation>
    <scope>NUCLEOTIDE SEQUENCE [LARGE SCALE GENOMIC DNA]</scope>
    <source>
        <strain evidence="4">ATCC 51364 / DSM 43886 / JCM 6844 / KCTC 9398 / NBRC 14523 / NRRL B-16468 / INA 2240</strain>
    </source>
</reference>
<dbReference type="SUPFAM" id="SSF52540">
    <property type="entry name" value="P-loop containing nucleoside triphosphate hydrolases"/>
    <property type="match status" value="1"/>
</dbReference>
<dbReference type="InterPro" id="IPR005158">
    <property type="entry name" value="BTAD"/>
</dbReference>
<dbReference type="SMART" id="SM01043">
    <property type="entry name" value="BTAD"/>
    <property type="match status" value="1"/>
</dbReference>
<gene>
    <name evidence="3" type="ORF">EKG83_31140</name>
</gene>
<sequence length="1135" mass="118865">MRTSRSTGTVARPRLDHLLVAARSNRVTTVVAPAGYGKTTLLAGWTGRAAVAWHTLTEQDRSARRLLDHLAGALRAVLPSLRFRPPDVLADDEAAGEAGRTDRARALAASLCDAVAEAAAGRRELLLVLDDLHVVGRDDRACALLEAVCLHAPPALRVVLSSREPPPFPVRRPAGPGGPVEVSAAHLAFTARETRELVPDGAAAEVHRLTGGWPVAVRMAAEALGRDPAHGCPPPHDHTPPHTHTPHSAPPTPPPHNHTPHPASPTPPPHTHTPHPAPPTPPPHNPLPPPPGHNQAPPHAPSPHAPSPSAPYDHALYDYLAHEVFDREPPPVRNLLSAAALFDRFDADLMTALGFTDAAGVLADLATRGLFVERLVAHPGRLALIPLARAFITSRAPLGAAERHRLGTAAAAWLADRGHLAEAVTALTDHRAVGALLAARGEELLQRGGADTVITAVAGIPPEQRTPATWQLAGVAHQVRGEWGRALACLRRATPPGTRTPAALAARIAAMHYFSGAPDRALAACRECATTGEDPAAEARLHAFAASAHWARGDIAASRTALATATALAEESGDDAALATAHTVLAMVAEAEGDRAAIADHCARALAHARLAGDVLAEIRIRVNRSAHLVHEADHREALAELETALRLADLTGFTGYRALALNNRGAAWLGLGRLDEAAADLAAARQVYAETGSRLASLVLESLGEVHRLRGEPVPARHAFAEAVRLAEENDAVPQLVPALAGLARVLADERPEAAHDLVRRALARGPGHPAALLAAARLALAGGDPEEAAVHAGQAREVAARRGDRAAVAAALELLGRACPGRDEALSLLDRAAAAWAGIGNPIGGVEVSIARARVLGGADGLAVATAAGRDAARVGARGLVAEAAAVAETCGRSTGPAVSIRTLGGFRVLRRGAAVPATAWQSRKARDLVKILVARRGRPTAREALMALLWPGEPPERVANRLSVALSTARLVLDPDRSDRHGIVADADQVRLDPTAVDVDVLRFLDGARAGLAGGSPALLAAAETAYSGDFLEEEPYADWAAELREDARLTYLQVASALAGHAAAGGDHVASSRYCLRVLERDRYDETAHLALVRALTAAGSHGEARRRYRAYVARMREIDVEPGPFPGTGR</sequence>
<dbReference type="Gene3D" id="3.40.50.300">
    <property type="entry name" value="P-loop containing nucleotide triphosphate hydrolases"/>
    <property type="match status" value="1"/>
</dbReference>
<feature type="compositionally biased region" description="Basic and acidic residues" evidence="1">
    <location>
        <begin position="225"/>
        <end position="240"/>
    </location>
</feature>
<dbReference type="Pfam" id="PF25873">
    <property type="entry name" value="WHD_MalT"/>
    <property type="match status" value="1"/>
</dbReference>
<dbReference type="PANTHER" id="PTHR35807:SF2">
    <property type="entry name" value="TRANSCRIPTIONAL ACTIVATOR DOMAIN"/>
    <property type="match status" value="1"/>
</dbReference>
<protein>
    <recommendedName>
        <fullName evidence="2">Bacterial transcriptional activator domain-containing protein</fullName>
    </recommendedName>
</protein>
<dbReference type="InterPro" id="IPR016032">
    <property type="entry name" value="Sig_transdc_resp-reg_C-effctor"/>
</dbReference>
<dbReference type="PANTHER" id="PTHR35807">
    <property type="entry name" value="TRANSCRIPTIONAL REGULATOR REDD-RELATED"/>
    <property type="match status" value="1"/>
</dbReference>
<dbReference type="SUPFAM" id="SSF48452">
    <property type="entry name" value="TPR-like"/>
    <property type="match status" value="2"/>
</dbReference>
<feature type="region of interest" description="Disordered" evidence="1">
    <location>
        <begin position="225"/>
        <end position="311"/>
    </location>
</feature>
<dbReference type="InterPro" id="IPR059106">
    <property type="entry name" value="WHD_MalT"/>
</dbReference>
<dbReference type="Gene3D" id="1.25.40.10">
    <property type="entry name" value="Tetratricopeptide repeat domain"/>
    <property type="match status" value="3"/>
</dbReference>
<dbReference type="InterPro" id="IPR027417">
    <property type="entry name" value="P-loop_NTPase"/>
</dbReference>
<dbReference type="SUPFAM" id="SSF81901">
    <property type="entry name" value="HCP-like"/>
    <property type="match status" value="1"/>
</dbReference>
<evidence type="ECO:0000313" key="4">
    <source>
        <dbReference type="Proteomes" id="UP000325787"/>
    </source>
</evidence>
<organism evidence="3 4">
    <name type="scientific">Saccharothrix syringae</name>
    <name type="common">Nocardiopsis syringae</name>
    <dbReference type="NCBI Taxonomy" id="103733"/>
    <lineage>
        <taxon>Bacteria</taxon>
        <taxon>Bacillati</taxon>
        <taxon>Actinomycetota</taxon>
        <taxon>Actinomycetes</taxon>
        <taxon>Pseudonocardiales</taxon>
        <taxon>Pseudonocardiaceae</taxon>
        <taxon>Saccharothrix</taxon>
    </lineage>
</organism>
<name>A0A5Q0H4S8_SACSY</name>
<dbReference type="PRINTS" id="PR01217">
    <property type="entry name" value="PRICHEXTENSN"/>
</dbReference>
<dbReference type="EMBL" id="CP034550">
    <property type="protein sequence ID" value="QFZ21251.1"/>
    <property type="molecule type" value="Genomic_DNA"/>
</dbReference>
<evidence type="ECO:0000313" key="3">
    <source>
        <dbReference type="EMBL" id="QFZ21251.1"/>
    </source>
</evidence>
<dbReference type="SUPFAM" id="SSF46894">
    <property type="entry name" value="C-terminal effector domain of the bipartite response regulators"/>
    <property type="match status" value="1"/>
</dbReference>
<dbReference type="RefSeq" id="WP_153278561.1">
    <property type="nucleotide sequence ID" value="NZ_CP034550.1"/>
</dbReference>
<dbReference type="Proteomes" id="UP000325787">
    <property type="component" value="Chromosome"/>
</dbReference>
<dbReference type="InterPro" id="IPR036388">
    <property type="entry name" value="WH-like_DNA-bd_sf"/>
</dbReference>
<dbReference type="AlphaFoldDB" id="A0A5Q0H4S8"/>
<keyword evidence="4" id="KW-1185">Reference proteome</keyword>
<dbReference type="Pfam" id="PF03704">
    <property type="entry name" value="BTAD"/>
    <property type="match status" value="1"/>
</dbReference>
<evidence type="ECO:0000256" key="1">
    <source>
        <dbReference type="SAM" id="MobiDB-lite"/>
    </source>
</evidence>
<accession>A0A5Q0H4S8</accession>
<feature type="domain" description="Bacterial transcriptional activator" evidence="2">
    <location>
        <begin position="1002"/>
        <end position="1128"/>
    </location>
</feature>
<dbReference type="GO" id="GO:0006355">
    <property type="term" value="P:regulation of DNA-templated transcription"/>
    <property type="evidence" value="ECO:0007669"/>
    <property type="project" value="InterPro"/>
</dbReference>
<feature type="compositionally biased region" description="Pro residues" evidence="1">
    <location>
        <begin position="248"/>
        <end position="309"/>
    </location>
</feature>
<dbReference type="InterPro" id="IPR011990">
    <property type="entry name" value="TPR-like_helical_dom_sf"/>
</dbReference>
<evidence type="ECO:0000259" key="2">
    <source>
        <dbReference type="SMART" id="SM01043"/>
    </source>
</evidence>
<dbReference type="SMART" id="SM00028">
    <property type="entry name" value="TPR"/>
    <property type="match status" value="5"/>
</dbReference>
<dbReference type="Gene3D" id="1.10.10.10">
    <property type="entry name" value="Winged helix-like DNA-binding domain superfamily/Winged helix DNA-binding domain"/>
    <property type="match status" value="1"/>
</dbReference>
<dbReference type="InterPro" id="IPR019734">
    <property type="entry name" value="TPR_rpt"/>
</dbReference>
<dbReference type="GO" id="GO:0003677">
    <property type="term" value="F:DNA binding"/>
    <property type="evidence" value="ECO:0007669"/>
    <property type="project" value="InterPro"/>
</dbReference>
<dbReference type="KEGG" id="ssyi:EKG83_31140"/>